<evidence type="ECO:0000313" key="4">
    <source>
        <dbReference type="EMBL" id="GMH49475.1"/>
    </source>
</evidence>
<dbReference type="OrthoDB" id="10250354at2759"/>
<keyword evidence="5" id="KW-1185">Reference proteome</keyword>
<feature type="transmembrane region" description="Helical" evidence="2">
    <location>
        <begin position="184"/>
        <end position="200"/>
    </location>
</feature>
<dbReference type="Gene3D" id="1.10.287.110">
    <property type="entry name" value="DnaJ domain"/>
    <property type="match status" value="1"/>
</dbReference>
<dbReference type="Proteomes" id="UP001165122">
    <property type="component" value="Unassembled WGS sequence"/>
</dbReference>
<dbReference type="CDD" id="cd06257">
    <property type="entry name" value="DnaJ"/>
    <property type="match status" value="1"/>
</dbReference>
<name>A0A9W7DPD8_9STRA</name>
<dbReference type="SMART" id="SM00271">
    <property type="entry name" value="DnaJ"/>
    <property type="match status" value="1"/>
</dbReference>
<reference evidence="5" key="1">
    <citation type="journal article" date="2023" name="Commun. Biol.">
        <title>Genome analysis of Parmales, the sister group of diatoms, reveals the evolutionary specialization of diatoms from phago-mixotrophs to photoautotrophs.</title>
        <authorList>
            <person name="Ban H."/>
            <person name="Sato S."/>
            <person name="Yoshikawa S."/>
            <person name="Yamada K."/>
            <person name="Nakamura Y."/>
            <person name="Ichinomiya M."/>
            <person name="Sato N."/>
            <person name="Blanc-Mathieu R."/>
            <person name="Endo H."/>
            <person name="Kuwata A."/>
            <person name="Ogata H."/>
        </authorList>
    </citation>
    <scope>NUCLEOTIDE SEQUENCE [LARGE SCALE GENOMIC DNA]</scope>
    <source>
        <strain evidence="5">NIES 3700</strain>
    </source>
</reference>
<dbReference type="SUPFAM" id="SSF46565">
    <property type="entry name" value="Chaperone J-domain"/>
    <property type="match status" value="1"/>
</dbReference>
<feature type="region of interest" description="Disordered" evidence="1">
    <location>
        <begin position="24"/>
        <end position="44"/>
    </location>
</feature>
<dbReference type="Pfam" id="PF00226">
    <property type="entry name" value="DnaJ"/>
    <property type="match status" value="1"/>
</dbReference>
<evidence type="ECO:0000313" key="5">
    <source>
        <dbReference type="Proteomes" id="UP001165122"/>
    </source>
</evidence>
<feature type="transmembrane region" description="Helical" evidence="2">
    <location>
        <begin position="231"/>
        <end position="248"/>
    </location>
</feature>
<feature type="transmembrane region" description="Helical" evidence="2">
    <location>
        <begin position="160"/>
        <end position="177"/>
    </location>
</feature>
<dbReference type="EMBL" id="BRXW01000383">
    <property type="protein sequence ID" value="GMH49475.1"/>
    <property type="molecule type" value="Genomic_DNA"/>
</dbReference>
<dbReference type="AlphaFoldDB" id="A0A9W7DPD8"/>
<keyword evidence="2" id="KW-0812">Transmembrane</keyword>
<organism evidence="4 5">
    <name type="scientific">Triparma laevis f. longispina</name>
    <dbReference type="NCBI Taxonomy" id="1714387"/>
    <lineage>
        <taxon>Eukaryota</taxon>
        <taxon>Sar</taxon>
        <taxon>Stramenopiles</taxon>
        <taxon>Ochrophyta</taxon>
        <taxon>Bolidophyceae</taxon>
        <taxon>Parmales</taxon>
        <taxon>Triparmaceae</taxon>
        <taxon>Triparma</taxon>
    </lineage>
</organism>
<keyword evidence="2" id="KW-1133">Transmembrane helix</keyword>
<feature type="transmembrane region" description="Helical" evidence="2">
    <location>
        <begin position="254"/>
        <end position="272"/>
    </location>
</feature>
<accession>A0A9W7DPD8</accession>
<feature type="transmembrane region" description="Helical" evidence="2">
    <location>
        <begin position="134"/>
        <end position="154"/>
    </location>
</feature>
<feature type="compositionally biased region" description="Low complexity" evidence="1">
    <location>
        <begin position="24"/>
        <end position="38"/>
    </location>
</feature>
<feature type="region of interest" description="Disordered" evidence="1">
    <location>
        <begin position="101"/>
        <end position="123"/>
    </location>
</feature>
<feature type="compositionally biased region" description="Polar residues" evidence="1">
    <location>
        <begin position="104"/>
        <end position="123"/>
    </location>
</feature>
<protein>
    <recommendedName>
        <fullName evidence="3">J domain-containing protein</fullName>
    </recommendedName>
</protein>
<feature type="domain" description="J" evidence="3">
    <location>
        <begin position="8"/>
        <end position="94"/>
    </location>
</feature>
<keyword evidence="2" id="KW-0472">Membrane</keyword>
<evidence type="ECO:0000256" key="1">
    <source>
        <dbReference type="SAM" id="MobiDB-lite"/>
    </source>
</evidence>
<comment type="caution">
    <text evidence="4">The sequence shown here is derived from an EMBL/GenBank/DDBJ whole genome shotgun (WGS) entry which is preliminary data.</text>
</comment>
<dbReference type="InterPro" id="IPR036869">
    <property type="entry name" value="J_dom_sf"/>
</dbReference>
<evidence type="ECO:0000256" key="2">
    <source>
        <dbReference type="SAM" id="Phobius"/>
    </source>
</evidence>
<proteinExistence type="predicted"/>
<sequence length="311" mass="34316">MPSESFYEYYTLLGMPLPSSASWLSAPSSSYAPTPTLSKKPTPIAPEAVKKLYRKASLKHHPDRGGDPGQFIKLKRAAKVLGDEGLRLRYDILGIDSELDDCATNPTSPSDSGSGDETPSDNNTATKLQELSGVISASLVSIFLRTLCVYAVIFFIKYKYVNLAATMGIWFVAGFKLPGVEKNIKLMVAATPLLIWVVWYSTAGGWIFWLFESTCLSMIVLLGLDPPFNRYVLCGVCGMGLALGWWFHGGFWCYLSIVCIEIFLGLVCLLVFPLCESLVKEAVDGALKVYAEKMKTALEKQREVDRKSYGK</sequence>
<evidence type="ECO:0000259" key="3">
    <source>
        <dbReference type="PROSITE" id="PS50076"/>
    </source>
</evidence>
<gene>
    <name evidence="4" type="ORF">TrLO_g4701</name>
</gene>
<dbReference type="PROSITE" id="PS50076">
    <property type="entry name" value="DNAJ_2"/>
    <property type="match status" value="1"/>
</dbReference>
<dbReference type="InterPro" id="IPR001623">
    <property type="entry name" value="DnaJ_domain"/>
</dbReference>